<feature type="region of interest" description="Disordered" evidence="1">
    <location>
        <begin position="91"/>
        <end position="116"/>
    </location>
</feature>
<accession>A0A8T0JAE2</accession>
<reference evidence="2" key="1">
    <citation type="submission" date="2020-06" db="EMBL/GenBank/DDBJ databases">
        <title>WGS assembly of Ceratodon purpureus strain R40.</title>
        <authorList>
            <person name="Carey S.B."/>
            <person name="Jenkins J."/>
            <person name="Shu S."/>
            <person name="Lovell J.T."/>
            <person name="Sreedasyam A."/>
            <person name="Maumus F."/>
            <person name="Tiley G.P."/>
            <person name="Fernandez-Pozo N."/>
            <person name="Barry K."/>
            <person name="Chen C."/>
            <person name="Wang M."/>
            <person name="Lipzen A."/>
            <person name="Daum C."/>
            <person name="Saski C.A."/>
            <person name="Payton A.C."/>
            <person name="Mcbreen J.C."/>
            <person name="Conrad R.E."/>
            <person name="Kollar L.M."/>
            <person name="Olsson S."/>
            <person name="Huttunen S."/>
            <person name="Landis J.B."/>
            <person name="Wickett N.J."/>
            <person name="Johnson M.G."/>
            <person name="Rensing S.A."/>
            <person name="Grimwood J."/>
            <person name="Schmutz J."/>
            <person name="Mcdaniel S.F."/>
        </authorList>
    </citation>
    <scope>NUCLEOTIDE SEQUENCE</scope>
    <source>
        <strain evidence="2">R40</strain>
    </source>
</reference>
<dbReference type="EMBL" id="CM026421">
    <property type="protein sequence ID" value="KAG0591798.1"/>
    <property type="molecule type" value="Genomic_DNA"/>
</dbReference>
<evidence type="ECO:0000256" key="1">
    <source>
        <dbReference type="SAM" id="MobiDB-lite"/>
    </source>
</evidence>
<keyword evidence="3" id="KW-1185">Reference proteome</keyword>
<evidence type="ECO:0000313" key="3">
    <source>
        <dbReference type="Proteomes" id="UP000822688"/>
    </source>
</evidence>
<gene>
    <name evidence="2" type="ORF">KC19_1G202900</name>
</gene>
<name>A0A8T0JAE2_CERPU</name>
<evidence type="ECO:0000313" key="2">
    <source>
        <dbReference type="EMBL" id="KAG0591798.1"/>
    </source>
</evidence>
<dbReference type="AlphaFoldDB" id="A0A8T0JAE2"/>
<proteinExistence type="predicted"/>
<feature type="compositionally biased region" description="Low complexity" evidence="1">
    <location>
        <begin position="97"/>
        <end position="116"/>
    </location>
</feature>
<sequence>MKWGQRSALTNLEPENYEINHPLQTLENSNATKISMKVITLREKEANCSRDQCTSKSRKQLLPQNPRCQTCRPTQVRCGLPIGLKAAKQARESSCFQRRSPQSSTSETQQPQQTSTRLMTHALAELCLNFNPRVPQLQKVING</sequence>
<organism evidence="2 3">
    <name type="scientific">Ceratodon purpureus</name>
    <name type="common">Fire moss</name>
    <name type="synonym">Dicranum purpureum</name>
    <dbReference type="NCBI Taxonomy" id="3225"/>
    <lineage>
        <taxon>Eukaryota</taxon>
        <taxon>Viridiplantae</taxon>
        <taxon>Streptophyta</taxon>
        <taxon>Embryophyta</taxon>
        <taxon>Bryophyta</taxon>
        <taxon>Bryophytina</taxon>
        <taxon>Bryopsida</taxon>
        <taxon>Dicranidae</taxon>
        <taxon>Pseudoditrichales</taxon>
        <taxon>Ditrichaceae</taxon>
        <taxon>Ceratodon</taxon>
    </lineage>
</organism>
<comment type="caution">
    <text evidence="2">The sequence shown here is derived from an EMBL/GenBank/DDBJ whole genome shotgun (WGS) entry which is preliminary data.</text>
</comment>
<protein>
    <submittedName>
        <fullName evidence="2">Uncharacterized protein</fullName>
    </submittedName>
</protein>
<dbReference type="Proteomes" id="UP000822688">
    <property type="component" value="Chromosome 1"/>
</dbReference>